<dbReference type="Proteomes" id="UP001499967">
    <property type="component" value="Unassembled WGS sequence"/>
</dbReference>
<dbReference type="PANTHER" id="PTHR11908">
    <property type="entry name" value="XANTHINE DEHYDROGENASE"/>
    <property type="match status" value="1"/>
</dbReference>
<dbReference type="InterPro" id="IPR036856">
    <property type="entry name" value="Ald_Oxase/Xan_DH_a/b_sf"/>
</dbReference>
<dbReference type="InterPro" id="IPR037165">
    <property type="entry name" value="AldOxase/xan_DH_Mopterin-bd_sf"/>
</dbReference>
<proteinExistence type="predicted"/>
<evidence type="ECO:0000259" key="3">
    <source>
        <dbReference type="SMART" id="SM01008"/>
    </source>
</evidence>
<organism evidence="4 5">
    <name type="scientific">Pseudonocardia zijingensis</name>
    <dbReference type="NCBI Taxonomy" id="153376"/>
    <lineage>
        <taxon>Bacteria</taxon>
        <taxon>Bacillati</taxon>
        <taxon>Actinomycetota</taxon>
        <taxon>Actinomycetes</taxon>
        <taxon>Pseudonocardiales</taxon>
        <taxon>Pseudonocardiaceae</taxon>
        <taxon>Pseudonocardia</taxon>
    </lineage>
</organism>
<dbReference type="Gene3D" id="3.90.1170.50">
    <property type="entry name" value="Aldehyde oxidase/xanthine dehydrogenase, a/b hammerhead"/>
    <property type="match status" value="1"/>
</dbReference>
<dbReference type="InterPro" id="IPR046867">
    <property type="entry name" value="AldOxase/xan_DH_MoCoBD2"/>
</dbReference>
<keyword evidence="1" id="KW-0500">Molybdenum</keyword>
<feature type="domain" description="Aldehyde oxidase/xanthine dehydrogenase a/b hammerhead" evidence="3">
    <location>
        <begin position="19"/>
        <end position="129"/>
    </location>
</feature>
<dbReference type="PANTHER" id="PTHR11908:SF132">
    <property type="entry name" value="ALDEHYDE OXIDASE 1-RELATED"/>
    <property type="match status" value="1"/>
</dbReference>
<sequence length="720" mass="76057">MREFLGTPVDRIDGPAKVTGTARYPVDETRPGMLWGHLVTSEVAAGRLRALDTEAAARSAGVVAIFSPFDPLPIPPLPSISNPAGARWAPLADTAVHHHGQVVAVVVADTPEQARSAASLVRASYDVERGRVDLDPAHERVPAAVDHGQDPDIGYSPDGSTVEQVLAGSDVTVSGRYRTPVQNHAAMELHSALAWWSDDGRLHVRTGHQAIPWLVGELSLTFDLDPADVDVVATHVGGAFGGKTRAGVDVKLACAASRVLGRPVKIVLTREQVFTSTVVRAATEQEVTLGAHRDGRLTAVVHRSRSAEAAVLSDLLVAPGHTVSRVLYGAEAMAISQRAVTAHLPRTGFMRGPSEVPGLFALETAMDELADALDMDPVEIRLRNDTPVFPGTDLPWSSRHLTECLRIGADRFGWSERARRPGTRLDGDWFVGLGMAVTSYRAAQVAPVAVSVTLRADGDAEVATSAVDLGTGMATVLAITTADALGIPIERVRVRLGDSALPPGGAALGSTGTAAVVPAVRAAVRAAMAEVRPDATAVPFAEVLRSAGRTAVTGRGETRPRGALTDGHAHWSFGAQFCEVRVNRWTREPRVTRMLGVMDIGRVVNAKAARSQIVGGMVWGLSAALLESIEFDPSARMTNADLAGYLVPVNADVPDVDVVLLDVPDLEHNECGVRGAGEIGAGGMSAAIGNAIHNAVGIRLRELPITLDRMFTPREGNERP</sequence>
<dbReference type="Gene3D" id="3.30.365.10">
    <property type="entry name" value="Aldehyde oxidase/xanthine dehydrogenase, molybdopterin binding domain"/>
    <property type="match status" value="4"/>
</dbReference>
<dbReference type="SMART" id="SM01008">
    <property type="entry name" value="Ald_Xan_dh_C"/>
    <property type="match status" value="1"/>
</dbReference>
<dbReference type="InterPro" id="IPR000674">
    <property type="entry name" value="Ald_Oxase/Xan_DH_a/b"/>
</dbReference>
<evidence type="ECO:0000313" key="5">
    <source>
        <dbReference type="Proteomes" id="UP001499967"/>
    </source>
</evidence>
<dbReference type="Pfam" id="PF01315">
    <property type="entry name" value="Ald_Xan_dh_C"/>
    <property type="match status" value="1"/>
</dbReference>
<dbReference type="Pfam" id="PF20256">
    <property type="entry name" value="MoCoBD_2"/>
    <property type="match status" value="1"/>
</dbReference>
<name>A0ABP3YJV5_9PSEU</name>
<comment type="caution">
    <text evidence="4">The sequence shown here is derived from an EMBL/GenBank/DDBJ whole genome shotgun (WGS) entry which is preliminary data.</text>
</comment>
<evidence type="ECO:0000256" key="2">
    <source>
        <dbReference type="ARBA" id="ARBA00023002"/>
    </source>
</evidence>
<evidence type="ECO:0000256" key="1">
    <source>
        <dbReference type="ARBA" id="ARBA00022505"/>
    </source>
</evidence>
<dbReference type="InterPro" id="IPR016208">
    <property type="entry name" value="Ald_Oxase/xanthine_DH-like"/>
</dbReference>
<protein>
    <submittedName>
        <fullName evidence="4">Xanthine dehydrogenase family protein molybdopterin-binding subunit</fullName>
    </submittedName>
</protein>
<dbReference type="InterPro" id="IPR008274">
    <property type="entry name" value="AldOxase/xan_DH_MoCoBD1"/>
</dbReference>
<keyword evidence="5" id="KW-1185">Reference proteome</keyword>
<dbReference type="RefSeq" id="WP_343944331.1">
    <property type="nucleotide sequence ID" value="NZ_BAAAHP010000164.1"/>
</dbReference>
<keyword evidence="2" id="KW-0560">Oxidoreductase</keyword>
<reference evidence="5" key="1">
    <citation type="journal article" date="2019" name="Int. J. Syst. Evol. Microbiol.">
        <title>The Global Catalogue of Microorganisms (GCM) 10K type strain sequencing project: providing services to taxonomists for standard genome sequencing and annotation.</title>
        <authorList>
            <consortium name="The Broad Institute Genomics Platform"/>
            <consortium name="The Broad Institute Genome Sequencing Center for Infectious Disease"/>
            <person name="Wu L."/>
            <person name="Ma J."/>
        </authorList>
    </citation>
    <scope>NUCLEOTIDE SEQUENCE [LARGE SCALE GENOMIC DNA]</scope>
    <source>
        <strain evidence="5">JCM 11117</strain>
    </source>
</reference>
<gene>
    <name evidence="4" type="ORF">GCM10009559_53300</name>
</gene>
<dbReference type="SUPFAM" id="SSF54665">
    <property type="entry name" value="CO dehydrogenase molybdoprotein N-domain-like"/>
    <property type="match status" value="1"/>
</dbReference>
<dbReference type="Pfam" id="PF02738">
    <property type="entry name" value="MoCoBD_1"/>
    <property type="match status" value="1"/>
</dbReference>
<dbReference type="EMBL" id="BAAAHP010000164">
    <property type="protein sequence ID" value="GAA0895933.1"/>
    <property type="molecule type" value="Genomic_DNA"/>
</dbReference>
<accession>A0ABP3YJV5</accession>
<dbReference type="SUPFAM" id="SSF56003">
    <property type="entry name" value="Molybdenum cofactor-binding domain"/>
    <property type="match status" value="1"/>
</dbReference>
<evidence type="ECO:0000313" key="4">
    <source>
        <dbReference type="EMBL" id="GAA0895933.1"/>
    </source>
</evidence>